<keyword evidence="2" id="KW-1185">Reference proteome</keyword>
<proteinExistence type="predicted"/>
<comment type="caution">
    <text evidence="1">The sequence shown here is derived from an EMBL/GenBank/DDBJ whole genome shotgun (WGS) entry which is preliminary data.</text>
</comment>
<evidence type="ECO:0000313" key="1">
    <source>
        <dbReference type="EMBL" id="GAA2346817.1"/>
    </source>
</evidence>
<sequence>MRNPRPLCAVDPCFIPNRHVESCDDRAKCGGCLPGLAADGLNLCTHHARRIGPDVLTLAARHRQLGLALAGTGQPGGERTSGGDKNPNISLNLRAAAVRRDIEALLNRLARLICSQRGFAWPTDTLTSVAERPYGFIGPMPATTRTRHTYRVPPLARLVARSADWLAAHQQAAEYSTALGELARQAFRTAFPTGTRVFELPGLDGERFLACPETVPGDNGDEPCPGNLWTIMRRDGDRLPPQIMCNHDEQHQWPSTQWLKLGRRMLQAAA</sequence>
<accession>A0ABP5T7H1</accession>
<evidence type="ECO:0000313" key="2">
    <source>
        <dbReference type="Proteomes" id="UP001501444"/>
    </source>
</evidence>
<dbReference type="RefSeq" id="WP_344613335.1">
    <property type="nucleotide sequence ID" value="NZ_BAAARV010000025.1"/>
</dbReference>
<name>A0ABP5T7H1_9ACTN</name>
<gene>
    <name evidence="1" type="ORF">GCM10010170_033860</name>
</gene>
<dbReference type="EMBL" id="BAAARV010000025">
    <property type="protein sequence ID" value="GAA2346817.1"/>
    <property type="molecule type" value="Genomic_DNA"/>
</dbReference>
<organism evidence="1 2">
    <name type="scientific">Dactylosporangium salmoneum</name>
    <dbReference type="NCBI Taxonomy" id="53361"/>
    <lineage>
        <taxon>Bacteria</taxon>
        <taxon>Bacillati</taxon>
        <taxon>Actinomycetota</taxon>
        <taxon>Actinomycetes</taxon>
        <taxon>Micromonosporales</taxon>
        <taxon>Micromonosporaceae</taxon>
        <taxon>Dactylosporangium</taxon>
    </lineage>
</organism>
<reference evidence="2" key="1">
    <citation type="journal article" date="2019" name="Int. J. Syst. Evol. Microbiol.">
        <title>The Global Catalogue of Microorganisms (GCM) 10K type strain sequencing project: providing services to taxonomists for standard genome sequencing and annotation.</title>
        <authorList>
            <consortium name="The Broad Institute Genomics Platform"/>
            <consortium name="The Broad Institute Genome Sequencing Center for Infectious Disease"/>
            <person name="Wu L."/>
            <person name="Ma J."/>
        </authorList>
    </citation>
    <scope>NUCLEOTIDE SEQUENCE [LARGE SCALE GENOMIC DNA]</scope>
    <source>
        <strain evidence="2">JCM 3272</strain>
    </source>
</reference>
<dbReference type="Proteomes" id="UP001501444">
    <property type="component" value="Unassembled WGS sequence"/>
</dbReference>
<protein>
    <submittedName>
        <fullName evidence="1">Uncharacterized protein</fullName>
    </submittedName>
</protein>